<dbReference type="AlphaFoldDB" id="A0A4Z1HYM8"/>
<gene>
    <name evidence="1" type="ORF">BOTNAR_0275g00120</name>
</gene>
<organism evidence="1 2">
    <name type="scientific">Botryotinia narcissicola</name>
    <dbReference type="NCBI Taxonomy" id="278944"/>
    <lineage>
        <taxon>Eukaryota</taxon>
        <taxon>Fungi</taxon>
        <taxon>Dikarya</taxon>
        <taxon>Ascomycota</taxon>
        <taxon>Pezizomycotina</taxon>
        <taxon>Leotiomycetes</taxon>
        <taxon>Helotiales</taxon>
        <taxon>Sclerotiniaceae</taxon>
        <taxon>Botryotinia</taxon>
    </lineage>
</organism>
<evidence type="ECO:0000313" key="2">
    <source>
        <dbReference type="Proteomes" id="UP000297452"/>
    </source>
</evidence>
<reference evidence="1 2" key="1">
    <citation type="submission" date="2017-12" db="EMBL/GenBank/DDBJ databases">
        <title>Comparative genomics of Botrytis spp.</title>
        <authorList>
            <person name="Valero-Jimenez C.A."/>
            <person name="Tapia P."/>
            <person name="Veloso J."/>
            <person name="Silva-Moreno E."/>
            <person name="Staats M."/>
            <person name="Valdes J.H."/>
            <person name="Van Kan J.A.L."/>
        </authorList>
    </citation>
    <scope>NUCLEOTIDE SEQUENCE [LARGE SCALE GENOMIC DNA]</scope>
    <source>
        <strain evidence="1 2">MUCL2120</strain>
    </source>
</reference>
<dbReference type="Proteomes" id="UP000297452">
    <property type="component" value="Unassembled WGS sequence"/>
</dbReference>
<comment type="caution">
    <text evidence="1">The sequence shown here is derived from an EMBL/GenBank/DDBJ whole genome shotgun (WGS) entry which is preliminary data.</text>
</comment>
<proteinExistence type="predicted"/>
<accession>A0A4Z1HYM8</accession>
<name>A0A4Z1HYM8_9HELO</name>
<dbReference type="EMBL" id="PQXJ01000275">
    <property type="protein sequence ID" value="TGO54201.1"/>
    <property type="molecule type" value="Genomic_DNA"/>
</dbReference>
<keyword evidence="2" id="KW-1185">Reference proteome</keyword>
<protein>
    <submittedName>
        <fullName evidence="1">Uncharacterized protein</fullName>
    </submittedName>
</protein>
<evidence type="ECO:0000313" key="1">
    <source>
        <dbReference type="EMBL" id="TGO54201.1"/>
    </source>
</evidence>
<sequence length="70" mass="7650">MTDCSTATGFLHSYRSVYATLVDTTKAEERATPTVSQPSTAPFTTLAAVSRATMNTMLKPKPLWTHSEEI</sequence>